<sequence length="123" mass="14464">MGGGRRKRLLLGFALALLFGVAIYFRLWVIDSSFSLDDREALRRQFDRANMEAMDESAEWRMKYDRELEASRRYQREITKIKDVLSNSNKKMVALQDENKGLEKQVKSLKQKLQAMEQHCTCN</sequence>
<reference evidence="3" key="1">
    <citation type="submission" date="2021-03" db="EMBL/GenBank/DDBJ databases">
        <authorList>
            <person name="Li Z."/>
            <person name="Yang C."/>
        </authorList>
    </citation>
    <scope>NUCLEOTIDE SEQUENCE</scope>
    <source>
        <strain evidence="3">Dzin_1.0</strain>
        <tissue evidence="3">Leaf</tissue>
    </source>
</reference>
<proteinExistence type="predicted"/>
<keyword evidence="2" id="KW-1133">Transmembrane helix</keyword>
<feature type="transmembrane region" description="Helical" evidence="2">
    <location>
        <begin position="9"/>
        <end position="29"/>
    </location>
</feature>
<organism evidence="3 4">
    <name type="scientific">Dioscorea zingiberensis</name>
    <dbReference type="NCBI Taxonomy" id="325984"/>
    <lineage>
        <taxon>Eukaryota</taxon>
        <taxon>Viridiplantae</taxon>
        <taxon>Streptophyta</taxon>
        <taxon>Embryophyta</taxon>
        <taxon>Tracheophyta</taxon>
        <taxon>Spermatophyta</taxon>
        <taxon>Magnoliopsida</taxon>
        <taxon>Liliopsida</taxon>
        <taxon>Dioscoreales</taxon>
        <taxon>Dioscoreaceae</taxon>
        <taxon>Dioscorea</taxon>
    </lineage>
</organism>
<protein>
    <submittedName>
        <fullName evidence="3">Uncharacterized protein</fullName>
    </submittedName>
</protein>
<dbReference type="Proteomes" id="UP001085076">
    <property type="component" value="Miscellaneous, Linkage group lg07"/>
</dbReference>
<keyword evidence="4" id="KW-1185">Reference proteome</keyword>
<keyword evidence="2" id="KW-0812">Transmembrane</keyword>
<keyword evidence="1" id="KW-0175">Coiled coil</keyword>
<dbReference type="EMBL" id="JAGGNH010000007">
    <property type="protein sequence ID" value="KAJ0966479.1"/>
    <property type="molecule type" value="Genomic_DNA"/>
</dbReference>
<keyword evidence="2" id="KW-0472">Membrane</keyword>
<feature type="coiled-coil region" evidence="1">
    <location>
        <begin position="85"/>
        <end position="119"/>
    </location>
</feature>
<name>A0A9D5C5N9_9LILI</name>
<dbReference type="PANTHER" id="PTHR37215:SF1">
    <property type="entry name" value="ACYL-COA-BINDING DOMAIN PROTEIN"/>
    <property type="match status" value="1"/>
</dbReference>
<comment type="caution">
    <text evidence="3">The sequence shown here is derived from an EMBL/GenBank/DDBJ whole genome shotgun (WGS) entry which is preliminary data.</text>
</comment>
<dbReference type="AlphaFoldDB" id="A0A9D5C5N9"/>
<dbReference type="OrthoDB" id="782563at2759"/>
<evidence type="ECO:0000256" key="1">
    <source>
        <dbReference type="SAM" id="Coils"/>
    </source>
</evidence>
<evidence type="ECO:0000313" key="4">
    <source>
        <dbReference type="Proteomes" id="UP001085076"/>
    </source>
</evidence>
<evidence type="ECO:0000313" key="3">
    <source>
        <dbReference type="EMBL" id="KAJ0966479.1"/>
    </source>
</evidence>
<reference evidence="3" key="2">
    <citation type="journal article" date="2022" name="Hortic Res">
        <title>The genome of Dioscorea zingiberensis sheds light on the biosynthesis, origin and evolution of the medicinally important diosgenin saponins.</title>
        <authorList>
            <person name="Li Y."/>
            <person name="Tan C."/>
            <person name="Li Z."/>
            <person name="Guo J."/>
            <person name="Li S."/>
            <person name="Chen X."/>
            <person name="Wang C."/>
            <person name="Dai X."/>
            <person name="Yang H."/>
            <person name="Song W."/>
            <person name="Hou L."/>
            <person name="Xu J."/>
            <person name="Tong Z."/>
            <person name="Xu A."/>
            <person name="Yuan X."/>
            <person name="Wang W."/>
            <person name="Yang Q."/>
            <person name="Chen L."/>
            <person name="Sun Z."/>
            <person name="Wang K."/>
            <person name="Pan B."/>
            <person name="Chen J."/>
            <person name="Bao Y."/>
            <person name="Liu F."/>
            <person name="Qi X."/>
            <person name="Gang D.R."/>
            <person name="Wen J."/>
            <person name="Li J."/>
        </authorList>
    </citation>
    <scope>NUCLEOTIDE SEQUENCE</scope>
    <source>
        <strain evidence="3">Dzin_1.0</strain>
    </source>
</reference>
<dbReference type="PANTHER" id="PTHR37215">
    <property type="entry name" value="ACYL-COA-BINDING DOMAIN PROTEIN"/>
    <property type="match status" value="1"/>
</dbReference>
<evidence type="ECO:0000256" key="2">
    <source>
        <dbReference type="SAM" id="Phobius"/>
    </source>
</evidence>
<accession>A0A9D5C5N9</accession>
<gene>
    <name evidence="3" type="ORF">J5N97_023396</name>
</gene>